<evidence type="ECO:0008006" key="5">
    <source>
        <dbReference type="Google" id="ProtNLM"/>
    </source>
</evidence>
<dbReference type="EMBL" id="CP061336">
    <property type="protein sequence ID" value="QNU66269.1"/>
    <property type="molecule type" value="Genomic_DNA"/>
</dbReference>
<dbReference type="KEGG" id="rher:EHE19_015490"/>
<reference evidence="3 4" key="1">
    <citation type="submission" date="2020-09" db="EMBL/GenBank/DDBJ databases">
        <title>Characterization and genome sequencing of Ruminiclostridium sp. nov. MA18.</title>
        <authorList>
            <person name="Rettenmaier R."/>
            <person name="Kowollik M.-L."/>
            <person name="Liebl W."/>
            <person name="Zverlov V."/>
        </authorList>
    </citation>
    <scope>NUCLEOTIDE SEQUENCE [LARGE SCALE GENOMIC DNA]</scope>
    <source>
        <strain evidence="3 4">MA18</strain>
    </source>
</reference>
<dbReference type="Proteomes" id="UP000306409">
    <property type="component" value="Chromosome"/>
</dbReference>
<feature type="region of interest" description="Disordered" evidence="1">
    <location>
        <begin position="177"/>
        <end position="200"/>
    </location>
</feature>
<feature type="chain" id="PRO_5043725128" description="Peptidase C39-like domain-containing protein" evidence="2">
    <location>
        <begin position="31"/>
        <end position="431"/>
    </location>
</feature>
<gene>
    <name evidence="3" type="ORF">EHE19_015490</name>
</gene>
<protein>
    <recommendedName>
        <fullName evidence="5">Peptidase C39-like domain-containing protein</fullName>
    </recommendedName>
</protein>
<evidence type="ECO:0000313" key="4">
    <source>
        <dbReference type="Proteomes" id="UP000306409"/>
    </source>
</evidence>
<evidence type="ECO:0000256" key="2">
    <source>
        <dbReference type="SAM" id="SignalP"/>
    </source>
</evidence>
<proteinExistence type="predicted"/>
<feature type="signal peptide" evidence="2">
    <location>
        <begin position="1"/>
        <end position="30"/>
    </location>
</feature>
<keyword evidence="2" id="KW-0732">Signal</keyword>
<evidence type="ECO:0000256" key="1">
    <source>
        <dbReference type="SAM" id="MobiDB-lite"/>
    </source>
</evidence>
<keyword evidence="4" id="KW-1185">Reference proteome</keyword>
<dbReference type="AlphaFoldDB" id="A0A4V6EP94"/>
<name>A0A4V6EP94_9FIRM</name>
<dbReference type="RefSeq" id="WP_137697013.1">
    <property type="nucleotide sequence ID" value="NZ_CP061336.1"/>
</dbReference>
<dbReference type="OrthoDB" id="2989159at2"/>
<feature type="compositionally biased region" description="Basic residues" evidence="1">
    <location>
        <begin position="180"/>
        <end position="189"/>
    </location>
</feature>
<organism evidence="3 4">
    <name type="scientific">Ruminiclostridium herbifermentans</name>
    <dbReference type="NCBI Taxonomy" id="2488810"/>
    <lineage>
        <taxon>Bacteria</taxon>
        <taxon>Bacillati</taxon>
        <taxon>Bacillota</taxon>
        <taxon>Clostridia</taxon>
        <taxon>Eubacteriales</taxon>
        <taxon>Oscillospiraceae</taxon>
        <taxon>Ruminiclostridium</taxon>
    </lineage>
</organism>
<accession>A0A4V6EP94</accession>
<sequence length="431" mass="49323">MIFKFLKKPFLTGLLVFSLIVNTCPLSVLAKDNTGHFKARDNVRNLIPDRQIEKIDESELDKLETSVSYGLIESLVTMQGNPDCPWQQQLEDGDFCIKKIVPLYDLDDNLSQTMIIYNDGSMIVDSDSGEVIQYSFGEVDTEYFNENDRCYVDGLSHFSVLGNKVKDGIYKGKDIDKVKNGHNKKQKNRDKKESNRWGTLSDDQKEQIISGFRCGNNEGNPTGDYITDPVTWIKNFEKKQGTTWGDVKYEKGYTKTCPEILQESSDYPHYMDCALISTLEIMGYYWSLTASEKRLAYNSMANSSYYSMDTGVDFDDNDQIFKIAAEVIGKPTQKTSDDPETFFSNMNYSFFENTLKNYGPFYISLYQEPYGSHTVTAKGVIRYSTVNRYNATFNYDFALINDHWSKTSGSTYLSITYGNNTWYATAIKVNY</sequence>
<evidence type="ECO:0000313" key="3">
    <source>
        <dbReference type="EMBL" id="QNU66269.1"/>
    </source>
</evidence>